<proteinExistence type="inferred from homology"/>
<dbReference type="EMBL" id="ADWQ01000060">
    <property type="protein sequence ID" value="EFU32717.1"/>
    <property type="molecule type" value="Genomic_DNA"/>
</dbReference>
<dbReference type="Proteomes" id="UP000005056">
    <property type="component" value="Unassembled WGS sequence"/>
</dbReference>
<accession>A0AAN3M517</accession>
<dbReference type="AlphaFoldDB" id="A0AAN3M517"/>
<name>A0AAN3M517_ECOLX</name>
<reference evidence="1 2" key="1">
    <citation type="submission" date="2010-09" db="EMBL/GenBank/DDBJ databases">
        <authorList>
            <person name="Weinstock G."/>
            <person name="Sodergren E."/>
            <person name="Clifton S."/>
            <person name="Fulton L."/>
            <person name="Fulton B."/>
            <person name="Courtney L."/>
            <person name="Fronick C."/>
            <person name="Harrison M."/>
            <person name="Strong C."/>
            <person name="Farmer C."/>
            <person name="Delahaunty K."/>
            <person name="Markovic C."/>
            <person name="Hall O."/>
            <person name="Minx P."/>
            <person name="Tomlinson C."/>
            <person name="Mitreva M."/>
            <person name="Hou S."/>
            <person name="Chen J."/>
            <person name="Wollam A."/>
            <person name="Pepin K.H."/>
            <person name="Johnson M."/>
            <person name="Bhonagiri V."/>
            <person name="Zhang X."/>
            <person name="Suruliraj S."/>
            <person name="Warren W."/>
            <person name="Chinwalla A."/>
            <person name="Mardis E.R."/>
            <person name="Wilson R.K."/>
        </authorList>
    </citation>
    <scope>NUCLEOTIDE SEQUENCE [LARGE SCALE GENOMIC DNA]</scope>
    <source>
        <strain evidence="1 2">MS 85-1</strain>
    </source>
</reference>
<organism evidence="1 2">
    <name type="scientific">Escherichia coli MS 85-1</name>
    <dbReference type="NCBI Taxonomy" id="679202"/>
    <lineage>
        <taxon>Bacteria</taxon>
        <taxon>Pseudomonadati</taxon>
        <taxon>Pseudomonadota</taxon>
        <taxon>Gammaproteobacteria</taxon>
        <taxon>Enterobacterales</taxon>
        <taxon>Enterobacteriaceae</taxon>
        <taxon>Escherichia</taxon>
    </lineage>
</organism>
<dbReference type="HAMAP" id="MF_04133">
    <property type="entry name" value="CAPSID_LAMBDA"/>
    <property type="match status" value="1"/>
</dbReference>
<dbReference type="Gene3D" id="3.30.1930.10">
    <property type="entry name" value="capsid protein of prophage domain"/>
    <property type="match status" value="1"/>
</dbReference>
<dbReference type="Gene3D" id="3.15.30.10">
    <property type="entry name" value="putative capsid protein of prophage domain like"/>
    <property type="match status" value="1"/>
</dbReference>
<protein>
    <submittedName>
        <fullName evidence="1">Phage major capsid protein E</fullName>
    </submittedName>
</protein>
<gene>
    <name evidence="1" type="ORF">HMPREF9350_05461</name>
</gene>
<dbReference type="InterPro" id="IPR005564">
    <property type="entry name" value="Major_capsid_GpE"/>
</dbReference>
<dbReference type="Pfam" id="PF03864">
    <property type="entry name" value="Phage_cap_E"/>
    <property type="match status" value="1"/>
</dbReference>
<sequence length="353" mass="39185">MNVKRMSMVDLYSPTQLVQVANAEDVQKKLNALFTSLFFTRSVMFESRDIILDTIDDPNIPIAAFCSPMVGSKVSRDEGYESKTIRLGYMKPKSSIDPNKLAVRPAGVSPEQYNAFGARNIKVKQAIVNQAKAIRARIEWLAVQAITTGKNIIEGDGIERYELDWNIKPQNIITQSGGTEWSGKDKETFDPNDDIESYAEFSEGVTNIIIMGGNVWKKYRSFRAIKEALDTRRGSNSELETALKDLGDSVSFKGYMGDVAIVVYSGRYTDEDGTEKHFLDPDLMVLGNTALQGIVAYGGIQDPELIRMGLTKAELAPKNYIVPGDPAIEYVQTHSAPQPIPARINRFVTVRIG</sequence>
<evidence type="ECO:0000313" key="1">
    <source>
        <dbReference type="EMBL" id="EFU32717.1"/>
    </source>
</evidence>
<evidence type="ECO:0000313" key="2">
    <source>
        <dbReference type="Proteomes" id="UP000005056"/>
    </source>
</evidence>
<comment type="caution">
    <text evidence="1">The sequence shown here is derived from an EMBL/GenBank/DDBJ whole genome shotgun (WGS) entry which is preliminary data.</text>
</comment>